<dbReference type="PANTHER" id="PTHR40661:SF1">
    <property type="entry name" value="HTH CRO_C1-TYPE DOMAIN-CONTAINING PROTEIN"/>
    <property type="match status" value="1"/>
</dbReference>
<keyword evidence="6" id="KW-1185">Reference proteome</keyword>
<proteinExistence type="predicted"/>
<name>Q2GAP3_NOVAD</name>
<feature type="domain" description="HTH cro/C1-type" evidence="4">
    <location>
        <begin position="19"/>
        <end position="74"/>
    </location>
</feature>
<keyword evidence="1" id="KW-0805">Transcription regulation</keyword>
<dbReference type="Gene3D" id="2.10.109.10">
    <property type="entry name" value="Umud Fragment, subunit A"/>
    <property type="match status" value="1"/>
</dbReference>
<gene>
    <name evidence="5" type="ordered locus">Saro_0633</name>
</gene>
<dbReference type="SMART" id="SM00530">
    <property type="entry name" value="HTH_XRE"/>
    <property type="match status" value="1"/>
</dbReference>
<dbReference type="InterPro" id="IPR001387">
    <property type="entry name" value="Cro/C1-type_HTH"/>
</dbReference>
<evidence type="ECO:0000256" key="3">
    <source>
        <dbReference type="ARBA" id="ARBA00023163"/>
    </source>
</evidence>
<keyword evidence="3" id="KW-0804">Transcription</keyword>
<dbReference type="CDD" id="cd00093">
    <property type="entry name" value="HTH_XRE"/>
    <property type="match status" value="1"/>
</dbReference>
<dbReference type="Gene3D" id="1.10.260.40">
    <property type="entry name" value="lambda repressor-like DNA-binding domains"/>
    <property type="match status" value="1"/>
</dbReference>
<reference evidence="6" key="1">
    <citation type="submission" date="2006-01" db="EMBL/GenBank/DDBJ databases">
        <title>Complete sequence of Novosphingobium aromaticivorans DSM 12444.</title>
        <authorList>
            <consortium name="US DOE Joint Genome Institute"/>
            <person name="Copeland A."/>
            <person name="Lucas S."/>
            <person name="Lapidus A."/>
            <person name="Barry K."/>
            <person name="Detter J.C."/>
            <person name="Glavina T."/>
            <person name="Hammon N."/>
            <person name="Israni S."/>
            <person name="Pitluck S."/>
            <person name="Chain P."/>
            <person name="Malfatti S."/>
            <person name="Shin M."/>
            <person name="Vergez L."/>
            <person name="Schmutz J."/>
            <person name="Larimer F."/>
            <person name="Land M."/>
            <person name="Kyrpides N."/>
            <person name="Ivanova N."/>
            <person name="Fredrickson J."/>
            <person name="Balkwill D."/>
            <person name="Romine M.F."/>
            <person name="Richardson P."/>
        </authorList>
    </citation>
    <scope>NUCLEOTIDE SEQUENCE [LARGE SCALE GENOMIC DNA]</scope>
    <source>
        <strain evidence="6">ATCC 700278 / DSM 12444 / CCUG 56034 / CIP 105152 / NBRC 16084 / F199</strain>
    </source>
</reference>
<dbReference type="SUPFAM" id="SSF47413">
    <property type="entry name" value="lambda repressor-like DNA-binding domains"/>
    <property type="match status" value="1"/>
</dbReference>
<dbReference type="EMBL" id="CP000248">
    <property type="protein sequence ID" value="ABD25080.1"/>
    <property type="molecule type" value="Genomic_DNA"/>
</dbReference>
<dbReference type="InterPro" id="IPR015927">
    <property type="entry name" value="Peptidase_S24_S26A/B/C"/>
</dbReference>
<evidence type="ECO:0000313" key="6">
    <source>
        <dbReference type="Proteomes" id="UP000009134"/>
    </source>
</evidence>
<accession>Q2GAP3</accession>
<dbReference type="InterPro" id="IPR010982">
    <property type="entry name" value="Lambda_DNA-bd_dom_sf"/>
</dbReference>
<evidence type="ECO:0000259" key="4">
    <source>
        <dbReference type="PROSITE" id="PS50943"/>
    </source>
</evidence>
<dbReference type="eggNOG" id="COG2932">
    <property type="taxonomic scope" value="Bacteria"/>
</dbReference>
<evidence type="ECO:0000313" key="5">
    <source>
        <dbReference type="EMBL" id="ABD25080.1"/>
    </source>
</evidence>
<dbReference type="STRING" id="279238.Saro_0633"/>
<dbReference type="InterPro" id="IPR036286">
    <property type="entry name" value="LexA/Signal_pep-like_sf"/>
</dbReference>
<keyword evidence="2" id="KW-0238">DNA-binding</keyword>
<dbReference type="Pfam" id="PF13443">
    <property type="entry name" value="HTH_26"/>
    <property type="match status" value="1"/>
</dbReference>
<dbReference type="SUPFAM" id="SSF51306">
    <property type="entry name" value="LexA/Signal peptidase"/>
    <property type="match status" value="1"/>
</dbReference>
<evidence type="ECO:0000256" key="1">
    <source>
        <dbReference type="ARBA" id="ARBA00023015"/>
    </source>
</evidence>
<dbReference type="KEGG" id="nar:Saro_0633"/>
<organism evidence="5 6">
    <name type="scientific">Novosphingobium aromaticivorans (strain ATCC 700278 / DSM 12444 / CCUG 56034 / CIP 105152 / NBRC 16084 / F199)</name>
    <dbReference type="NCBI Taxonomy" id="279238"/>
    <lineage>
        <taxon>Bacteria</taxon>
        <taxon>Pseudomonadati</taxon>
        <taxon>Pseudomonadota</taxon>
        <taxon>Alphaproteobacteria</taxon>
        <taxon>Sphingomonadales</taxon>
        <taxon>Sphingomonadaceae</taxon>
        <taxon>Novosphingobium</taxon>
    </lineage>
</organism>
<dbReference type="Proteomes" id="UP000009134">
    <property type="component" value="Chromosome"/>
</dbReference>
<dbReference type="PANTHER" id="PTHR40661">
    <property type="match status" value="1"/>
</dbReference>
<dbReference type="GO" id="GO:0003677">
    <property type="term" value="F:DNA binding"/>
    <property type="evidence" value="ECO:0007669"/>
    <property type="project" value="UniProtKB-KW"/>
</dbReference>
<sequence length="208" mass="22866">MCDTSHMSKFDIDAFRTRLQSLMDEHKIKRKPLAKAAGLGETSIRDIFDSSRNDVRIGTLVRLADYFQMSVDELIEEPEMRLAGRVGAGGQVLFEAEDSHSGPTVPKPPGASAAVMALEVVGTSMLPKYEDGDIVYVRRDVDGIPRSAIGEYCAVRTAEGGTYLKILAKGSEPGRFTLRSLNAPDMENEEVVWAAPVLWVRQRPARAI</sequence>
<dbReference type="Pfam" id="PF00717">
    <property type="entry name" value="Peptidase_S24"/>
    <property type="match status" value="1"/>
</dbReference>
<dbReference type="PROSITE" id="PS50943">
    <property type="entry name" value="HTH_CROC1"/>
    <property type="match status" value="1"/>
</dbReference>
<dbReference type="AlphaFoldDB" id="Q2GAP3"/>
<protein>
    <submittedName>
        <fullName evidence="5">Putative phage repressor</fullName>
    </submittedName>
</protein>
<dbReference type="CDD" id="cd06529">
    <property type="entry name" value="S24_LexA-like"/>
    <property type="match status" value="1"/>
</dbReference>
<evidence type="ECO:0000256" key="2">
    <source>
        <dbReference type="ARBA" id="ARBA00023125"/>
    </source>
</evidence>
<dbReference type="InterPro" id="IPR039418">
    <property type="entry name" value="LexA-like"/>
</dbReference>
<dbReference type="HOGENOM" id="CLU_088925_1_0_5"/>